<gene>
    <name evidence="5" type="ORF">BFJ72_g14445</name>
</gene>
<organism evidence="5 6">
    <name type="scientific">Gibberella intermedia</name>
    <name type="common">Bulb rot disease fungus</name>
    <name type="synonym">Fusarium proliferatum</name>
    <dbReference type="NCBI Taxonomy" id="948311"/>
    <lineage>
        <taxon>Eukaryota</taxon>
        <taxon>Fungi</taxon>
        <taxon>Dikarya</taxon>
        <taxon>Ascomycota</taxon>
        <taxon>Pezizomycotina</taxon>
        <taxon>Sordariomycetes</taxon>
        <taxon>Hypocreomycetidae</taxon>
        <taxon>Hypocreales</taxon>
        <taxon>Nectriaceae</taxon>
        <taxon>Fusarium</taxon>
        <taxon>Fusarium fujikuroi species complex</taxon>
    </lineage>
</organism>
<feature type="domain" description="Nephrocystin 3-like N-terminal" evidence="3">
    <location>
        <begin position="312"/>
        <end position="477"/>
    </location>
</feature>
<reference evidence="5 6" key="1">
    <citation type="journal article" date="2018" name="Sci. Rep.">
        <title>Characterisation of pathogen-specific regions and novel effector candidates in Fusarium oxysporum f. sp. cepae.</title>
        <authorList>
            <person name="Armitage A.D."/>
            <person name="Taylor A."/>
            <person name="Sobczyk M.K."/>
            <person name="Baxter L."/>
            <person name="Greenfield B.P."/>
            <person name="Bates H.J."/>
            <person name="Wilson F."/>
            <person name="Jackson A.C."/>
            <person name="Ott S."/>
            <person name="Harrison R.J."/>
            <person name="Clarkson J.P."/>
        </authorList>
    </citation>
    <scope>NUCLEOTIDE SEQUENCE [LARGE SCALE GENOMIC DNA]</scope>
    <source>
        <strain evidence="5 6">Fp_A8</strain>
    </source>
</reference>
<proteinExistence type="predicted"/>
<dbReference type="PANTHER" id="PTHR10039">
    <property type="entry name" value="AMELOGENIN"/>
    <property type="match status" value="1"/>
</dbReference>
<dbReference type="Pfam" id="PF24883">
    <property type="entry name" value="NPHP3_N"/>
    <property type="match status" value="1"/>
</dbReference>
<evidence type="ECO:0000313" key="5">
    <source>
        <dbReference type="EMBL" id="RKL23583.1"/>
    </source>
</evidence>
<comment type="caution">
    <text evidence="5">The sequence shown here is derived from an EMBL/GenBank/DDBJ whole genome shotgun (WGS) entry which is preliminary data.</text>
</comment>
<dbReference type="InterPro" id="IPR056693">
    <property type="entry name" value="DUF7791"/>
</dbReference>
<feature type="compositionally biased region" description="Polar residues" evidence="2">
    <location>
        <begin position="288"/>
        <end position="303"/>
    </location>
</feature>
<dbReference type="PANTHER" id="PTHR10039:SF5">
    <property type="entry name" value="NACHT DOMAIN-CONTAINING PROTEIN"/>
    <property type="match status" value="1"/>
</dbReference>
<accession>A0A420S2V5</accession>
<evidence type="ECO:0000259" key="4">
    <source>
        <dbReference type="Pfam" id="PF25053"/>
    </source>
</evidence>
<dbReference type="Pfam" id="PF25053">
    <property type="entry name" value="DUF7791"/>
    <property type="match status" value="1"/>
</dbReference>
<evidence type="ECO:0000259" key="3">
    <source>
        <dbReference type="Pfam" id="PF24883"/>
    </source>
</evidence>
<dbReference type="Gene3D" id="3.40.50.300">
    <property type="entry name" value="P-loop containing nucleotide triphosphate hydrolases"/>
    <property type="match status" value="1"/>
</dbReference>
<dbReference type="InterPro" id="IPR027417">
    <property type="entry name" value="P-loop_NTPase"/>
</dbReference>
<evidence type="ECO:0000256" key="1">
    <source>
        <dbReference type="ARBA" id="ARBA00022737"/>
    </source>
</evidence>
<dbReference type="Proteomes" id="UP000283569">
    <property type="component" value="Unassembled WGS sequence"/>
</dbReference>
<feature type="region of interest" description="Disordered" evidence="2">
    <location>
        <begin position="286"/>
        <end position="309"/>
    </location>
</feature>
<evidence type="ECO:0000313" key="6">
    <source>
        <dbReference type="Proteomes" id="UP000283569"/>
    </source>
</evidence>
<protein>
    <submittedName>
        <fullName evidence="5">Uncharacterized protein</fullName>
    </submittedName>
</protein>
<dbReference type="SUPFAM" id="SSF52540">
    <property type="entry name" value="P-loop containing nucleoside triphosphate hydrolases"/>
    <property type="match status" value="1"/>
</dbReference>
<name>A0A420S2V5_GIBIN</name>
<feature type="domain" description="DUF7791" evidence="4">
    <location>
        <begin position="589"/>
        <end position="747"/>
    </location>
</feature>
<evidence type="ECO:0000256" key="2">
    <source>
        <dbReference type="SAM" id="MobiDB-lite"/>
    </source>
</evidence>
<dbReference type="EMBL" id="MRDB01000106">
    <property type="protein sequence ID" value="RKL23583.1"/>
    <property type="molecule type" value="Genomic_DNA"/>
</dbReference>
<keyword evidence="1" id="KW-0677">Repeat</keyword>
<dbReference type="AlphaFoldDB" id="A0A420S2V5"/>
<dbReference type="InterPro" id="IPR056884">
    <property type="entry name" value="NPHP3-like_N"/>
</dbReference>
<sequence length="1140" mass="130590">MSGLEPLAALGLVCNIVQLVEVGLKTATLCKNAYRTGEPDPELSVYAQNLAVTAATLSQSLQHSQQPLDLSDSRLLTLARNCRDAEAEWRNKTPARFLSQQQPRKRDRLGAVFRGIINKPEIDRLESQLQKAKDSLETDLLVRIFKSLDVSKVQANDLQDKFRDLLQATSTSEQKLHDLIQTQVALINTQISDRIDQAEASTKAHVTTELASHESRLKSHADHGKDTILTEAEARENIRRENEAYERLLHSFQYPDMNRRRNEIHASYGSTFNWLFEGKFEDDHLGSEASQSGYQSESRSGNEADSYPGELARSSFGTWLKSTENHYWISGRPGTGKSVLMKFIISHEQTMDSLRQWHSEAQILSHFFWKVGSPMQSSFKGFLCSLVYQLLSSDKQHAMNFLRKNPDWSRKTRPGDWDKDDLKFLAHRYARQSARPFCLFIDGLDEIVDDEGVGILTDFLDTLQEASRLVKICMSSRPESAIRMRIGRNPNMKMQDLTRNDIEQYARANLKKEVSLANSSICIEDLVMDISDKAQGVFLWAVLVTRSVARGISNGDSRDLIQKRLRKTPKKLHELYLDMWTRLGEDSDLYQRSTALIFKIVLFHWKTSHRLLHIDLPSFFYIGALSILELMLASSDDLWSMPVRELDKLSATNLEQQCQELLTRLPFRTADLLEVVIFKRHERLDEKQWAGKSHSRLFNYDNLGVEAVHRTVFDFLIETEDGKKIMGHHKASQEELFMRMFRSRLLQNCLCPYVRYSPGDNEEDRNWQSSWEHLDSHLELLSYHTDTIHSSTLVKMLDALWASFVQMTKSLPIHPDPSVSIVKRICKFDYLLRVAREGFDDYLRDYLIEWENNRQFDELYKVIEACLEFDGTPPSDFGWAGKQRLIQRILSIIVSHRFHISTPNGEQLSSNTLVKASIASFLISAVDTFRFLQWNTFPACSWDAQRTSIVLGMIRDFRYSLCLGDRMLVPVFLFENIIGIPNLVSCIQRLQLGPPAVYVEISISILIQIFLEQVVQKDAGFNRHEVEDALKLKDGPQTVKPAMLGGGGVFFELSSTDLPIFQRYCHSRLLLEVFSPSIEDSEDAKWCEKRFFEAYDDTIKRMRRGETPAGAASGIEEGAGPNGMNFYLCSSCEAREKCQP</sequence>